<organism evidence="6 7">
    <name type="scientific">Zhongshania antarctica</name>
    <dbReference type="NCBI Taxonomy" id="641702"/>
    <lineage>
        <taxon>Bacteria</taxon>
        <taxon>Pseudomonadati</taxon>
        <taxon>Pseudomonadota</taxon>
        <taxon>Gammaproteobacteria</taxon>
        <taxon>Cellvibrionales</taxon>
        <taxon>Spongiibacteraceae</taxon>
        <taxon>Zhongshania</taxon>
    </lineage>
</organism>
<dbReference type="PANTHER" id="PTHR34183:SF8">
    <property type="entry name" value="ENDOLYTIC PEPTIDOGLYCAN TRANSGLYCOSYLASE RLPA-RELATED"/>
    <property type="match status" value="1"/>
</dbReference>
<evidence type="ECO:0000256" key="2">
    <source>
        <dbReference type="ARBA" id="ARBA00023316"/>
    </source>
</evidence>
<feature type="domain" description="RlpA-like protein double-psi beta-barrel" evidence="5">
    <location>
        <begin position="32"/>
        <end position="121"/>
    </location>
</feature>
<sequence>MTRITIISFIMLAVGCTTVQQSDSSHWLGFTESGVASFYADKYQSRKTASGEPYKHELNTAAHRTLPFGSNVKVTNISNSKSVVVRINDRGPFVKGRIIDLSKSAFDAIGNTYSGLIEVEIEVIPSR</sequence>
<dbReference type="CDD" id="cd22268">
    <property type="entry name" value="DPBB_RlpA-like"/>
    <property type="match status" value="1"/>
</dbReference>
<dbReference type="InterPro" id="IPR036908">
    <property type="entry name" value="RlpA-like_sf"/>
</dbReference>
<gene>
    <name evidence="3" type="primary">rlpA</name>
    <name evidence="6" type="ORF">HNQ57_000886</name>
</gene>
<dbReference type="Pfam" id="PF03330">
    <property type="entry name" value="DPBB_1"/>
    <property type="match status" value="1"/>
</dbReference>
<dbReference type="EC" id="4.2.2.-" evidence="3"/>
<evidence type="ECO:0000256" key="3">
    <source>
        <dbReference type="HAMAP-Rule" id="MF_02071"/>
    </source>
</evidence>
<evidence type="ECO:0000256" key="4">
    <source>
        <dbReference type="RuleBase" id="RU003495"/>
    </source>
</evidence>
<keyword evidence="3" id="KW-0564">Palmitate</keyword>
<keyword evidence="2 3" id="KW-0961">Cell wall biogenesis/degradation</keyword>
<dbReference type="RefSeq" id="WP_276529727.1">
    <property type="nucleotide sequence ID" value="NZ_LJSJ01000042.1"/>
</dbReference>
<protein>
    <recommendedName>
        <fullName evidence="3">Endolytic peptidoglycan transglycosylase RlpA</fullName>
        <ecNumber evidence="3">4.2.2.-</ecNumber>
    </recommendedName>
</protein>
<evidence type="ECO:0000256" key="1">
    <source>
        <dbReference type="ARBA" id="ARBA00023239"/>
    </source>
</evidence>
<dbReference type="NCBIfam" id="TIGR00413">
    <property type="entry name" value="rlpA"/>
    <property type="match status" value="1"/>
</dbReference>
<keyword evidence="1 3" id="KW-0456">Lyase</keyword>
<dbReference type="GO" id="GO:0071555">
    <property type="term" value="P:cell wall organization"/>
    <property type="evidence" value="ECO:0007669"/>
    <property type="project" value="UniProtKB-KW"/>
</dbReference>
<dbReference type="GO" id="GO:0005886">
    <property type="term" value="C:plasma membrane"/>
    <property type="evidence" value="ECO:0007669"/>
    <property type="project" value="UniProtKB-SubCell"/>
</dbReference>
<dbReference type="PANTHER" id="PTHR34183">
    <property type="entry name" value="ENDOLYTIC PEPTIDOGLYCAN TRANSGLYCOSYLASE RLPA"/>
    <property type="match status" value="1"/>
</dbReference>
<comment type="subcellular location">
    <subcellularLocation>
        <location evidence="3">Cell membrane</location>
        <topology evidence="3">Lipid-anchor</topology>
    </subcellularLocation>
</comment>
<keyword evidence="3 6" id="KW-0449">Lipoprotein</keyword>
<evidence type="ECO:0000313" key="7">
    <source>
        <dbReference type="Proteomes" id="UP000536640"/>
    </source>
</evidence>
<dbReference type="InterPro" id="IPR034718">
    <property type="entry name" value="RlpA"/>
</dbReference>
<dbReference type="SUPFAM" id="SSF50685">
    <property type="entry name" value="Barwin-like endoglucanases"/>
    <property type="match status" value="1"/>
</dbReference>
<comment type="caution">
    <text evidence="6">The sequence shown here is derived from an EMBL/GenBank/DDBJ whole genome shotgun (WGS) entry which is preliminary data.</text>
</comment>
<dbReference type="PROSITE" id="PS51257">
    <property type="entry name" value="PROKAR_LIPOPROTEIN"/>
    <property type="match status" value="1"/>
</dbReference>
<keyword evidence="3" id="KW-1003">Cell membrane</keyword>
<comment type="function">
    <text evidence="3">Lytic transglycosylase with a strong preference for naked glycan strands that lack stem peptides.</text>
</comment>
<dbReference type="GO" id="GO:0008932">
    <property type="term" value="F:lytic endotransglycosylase activity"/>
    <property type="evidence" value="ECO:0007669"/>
    <property type="project" value="UniProtKB-UniRule"/>
</dbReference>
<dbReference type="HAMAP" id="MF_02071">
    <property type="entry name" value="RlpA"/>
    <property type="match status" value="1"/>
</dbReference>
<dbReference type="Gene3D" id="2.40.40.10">
    <property type="entry name" value="RlpA-like domain"/>
    <property type="match status" value="1"/>
</dbReference>
<keyword evidence="7" id="KW-1185">Reference proteome</keyword>
<proteinExistence type="inferred from homology"/>
<name>A0A840R0S5_9GAMM</name>
<dbReference type="Proteomes" id="UP000536640">
    <property type="component" value="Unassembled WGS sequence"/>
</dbReference>
<dbReference type="AlphaFoldDB" id="A0A840R0S5"/>
<reference evidence="6 7" key="1">
    <citation type="submission" date="2020-08" db="EMBL/GenBank/DDBJ databases">
        <title>Genomic Encyclopedia of Type Strains, Phase IV (KMG-IV): sequencing the most valuable type-strain genomes for metagenomic binning, comparative biology and taxonomic classification.</title>
        <authorList>
            <person name="Goeker M."/>
        </authorList>
    </citation>
    <scope>NUCLEOTIDE SEQUENCE [LARGE SCALE GENOMIC DNA]</scope>
    <source>
        <strain evidence="6 7">DSM 25701</strain>
    </source>
</reference>
<keyword evidence="3" id="KW-0472">Membrane</keyword>
<dbReference type="GO" id="GO:0000270">
    <property type="term" value="P:peptidoglycan metabolic process"/>
    <property type="evidence" value="ECO:0007669"/>
    <property type="project" value="UniProtKB-UniRule"/>
</dbReference>
<dbReference type="InterPro" id="IPR012997">
    <property type="entry name" value="RplA"/>
</dbReference>
<evidence type="ECO:0000313" key="6">
    <source>
        <dbReference type="EMBL" id="MBB5186625.1"/>
    </source>
</evidence>
<dbReference type="EMBL" id="JACHHW010000002">
    <property type="protein sequence ID" value="MBB5186625.1"/>
    <property type="molecule type" value="Genomic_DNA"/>
</dbReference>
<accession>A0A840R0S5</accession>
<dbReference type="InterPro" id="IPR009009">
    <property type="entry name" value="RlpA-like_DPBB"/>
</dbReference>
<comment type="similarity">
    <text evidence="3 4">Belongs to the RlpA family.</text>
</comment>
<evidence type="ECO:0000259" key="5">
    <source>
        <dbReference type="Pfam" id="PF03330"/>
    </source>
</evidence>